<accession>A0A381F4G7</accession>
<organism evidence="2 4">
    <name type="scientific">Chryseobacterium indoltheticum</name>
    <dbReference type="NCBI Taxonomy" id="254"/>
    <lineage>
        <taxon>Bacteria</taxon>
        <taxon>Pseudomonadati</taxon>
        <taxon>Bacteroidota</taxon>
        <taxon>Flavobacteriia</taxon>
        <taxon>Flavobacteriales</taxon>
        <taxon>Weeksellaceae</taxon>
        <taxon>Chryseobacterium group</taxon>
        <taxon>Chryseobacterium</taxon>
    </lineage>
</organism>
<sequence length="154" mass="18304">MSKIILNTTIQADIHKVFDLARDIDLHQKSTSKTNEKAIEGRISGLIELNETVTWRAKHLGFYQTHQSKIIEMEKPYRFTDVMLKGRFTSFRHQHLFKKEDQNTIMTDILEFESPFGIIGQLFNYFFLKNYLKKFLLERNKMIKNTTENNRINS</sequence>
<dbReference type="CDD" id="cd07820">
    <property type="entry name" value="SRPBCC_3"/>
    <property type="match status" value="1"/>
</dbReference>
<reference evidence="2 4" key="2">
    <citation type="submission" date="2018-06" db="EMBL/GenBank/DDBJ databases">
        <authorList>
            <consortium name="Pathogen Informatics"/>
            <person name="Doyle S."/>
        </authorList>
    </citation>
    <scope>NUCLEOTIDE SEQUENCE [LARGE SCALE GENOMIC DNA]</scope>
    <source>
        <strain evidence="2 4">NCTC13560</strain>
    </source>
</reference>
<reference evidence="1 3" key="1">
    <citation type="submission" date="2017-01" db="EMBL/GenBank/DDBJ databases">
        <authorList>
            <person name="Varghese N."/>
            <person name="Submissions S."/>
        </authorList>
    </citation>
    <scope>NUCLEOTIDE SEQUENCE [LARGE SCALE GENOMIC DNA]</scope>
    <source>
        <strain evidence="1 3">ATCC 27950</strain>
    </source>
</reference>
<dbReference type="SUPFAM" id="SSF55961">
    <property type="entry name" value="Bet v1-like"/>
    <property type="match status" value="1"/>
</dbReference>
<evidence type="ECO:0000313" key="3">
    <source>
        <dbReference type="Proteomes" id="UP000185725"/>
    </source>
</evidence>
<dbReference type="AlphaFoldDB" id="A0A381F4G7"/>
<dbReference type="EMBL" id="FTMF01000006">
    <property type="protein sequence ID" value="SIQ58047.1"/>
    <property type="molecule type" value="Genomic_DNA"/>
</dbReference>
<dbReference type="Proteomes" id="UP000255231">
    <property type="component" value="Unassembled WGS sequence"/>
</dbReference>
<evidence type="ECO:0000313" key="2">
    <source>
        <dbReference type="EMBL" id="SUX41499.1"/>
    </source>
</evidence>
<dbReference type="GeneID" id="303675063"/>
<name>A0A381F4G7_9FLAO</name>
<protein>
    <submittedName>
        <fullName evidence="2">Uncharacterized conserved protein</fullName>
    </submittedName>
</protein>
<dbReference type="RefSeq" id="WP_076560733.1">
    <property type="nucleotide sequence ID" value="NZ_CP033929.1"/>
</dbReference>
<gene>
    <name evidence="2" type="ORF">NCTC13560_00297</name>
    <name evidence="1" type="ORF">SAMN05421682_106143</name>
</gene>
<dbReference type="InterPro" id="IPR023393">
    <property type="entry name" value="START-like_dom_sf"/>
</dbReference>
<dbReference type="Gene3D" id="3.30.530.20">
    <property type="match status" value="1"/>
</dbReference>
<dbReference type="KEGG" id="cil:EG358_15240"/>
<evidence type="ECO:0000313" key="4">
    <source>
        <dbReference type="Proteomes" id="UP000255231"/>
    </source>
</evidence>
<dbReference type="OrthoDB" id="9801773at2"/>
<keyword evidence="3" id="KW-1185">Reference proteome</keyword>
<dbReference type="EMBL" id="UFVS01000001">
    <property type="protein sequence ID" value="SUX41499.1"/>
    <property type="molecule type" value="Genomic_DNA"/>
</dbReference>
<dbReference type="Proteomes" id="UP000185725">
    <property type="component" value="Unassembled WGS sequence"/>
</dbReference>
<evidence type="ECO:0000313" key="1">
    <source>
        <dbReference type="EMBL" id="SIQ58047.1"/>
    </source>
</evidence>
<proteinExistence type="predicted"/>